<reference evidence="1 2" key="1">
    <citation type="submission" date="2021-06" db="EMBL/GenBank/DDBJ databases">
        <authorList>
            <person name="Palmer J.M."/>
        </authorList>
    </citation>
    <scope>NUCLEOTIDE SEQUENCE [LARGE SCALE GENOMIC DNA]</scope>
    <source>
        <strain evidence="1 2">GA_2019</strain>
        <tissue evidence="1">Muscle</tissue>
    </source>
</reference>
<proteinExistence type="predicted"/>
<organism evidence="1 2">
    <name type="scientific">Goodea atripinnis</name>
    <dbReference type="NCBI Taxonomy" id="208336"/>
    <lineage>
        <taxon>Eukaryota</taxon>
        <taxon>Metazoa</taxon>
        <taxon>Chordata</taxon>
        <taxon>Craniata</taxon>
        <taxon>Vertebrata</taxon>
        <taxon>Euteleostomi</taxon>
        <taxon>Actinopterygii</taxon>
        <taxon>Neopterygii</taxon>
        <taxon>Teleostei</taxon>
        <taxon>Neoteleostei</taxon>
        <taxon>Acanthomorphata</taxon>
        <taxon>Ovalentaria</taxon>
        <taxon>Atherinomorphae</taxon>
        <taxon>Cyprinodontiformes</taxon>
        <taxon>Goodeidae</taxon>
        <taxon>Goodea</taxon>
    </lineage>
</organism>
<protein>
    <submittedName>
        <fullName evidence="1">Uncharacterized protein</fullName>
    </submittedName>
</protein>
<evidence type="ECO:0000313" key="2">
    <source>
        <dbReference type="Proteomes" id="UP001476798"/>
    </source>
</evidence>
<dbReference type="EMBL" id="JAHRIO010020312">
    <property type="protein sequence ID" value="MEQ2164434.1"/>
    <property type="molecule type" value="Genomic_DNA"/>
</dbReference>
<keyword evidence="2" id="KW-1185">Reference proteome</keyword>
<dbReference type="Proteomes" id="UP001476798">
    <property type="component" value="Unassembled WGS sequence"/>
</dbReference>
<sequence length="203" mass="22307">MVSGSELLIMSVISFLTRCCRSPGIWRLTGAAYLVISHGAIRRRTASTSAVDCFAPCGVTPSSPRILCFQVFVKAKLLSNSTPSTQVLPMHRYLGFEESLESPTDREPHRTSYLGWQPDRIRVPFQLRTLSTLLKGFPPWLLSAPHSGSALSPDTFSPWRIPTAPSVSISANCVFFPLSITYPCSSPSQFTLASWSPDPRSSL</sequence>
<gene>
    <name evidence="1" type="ORF">GOODEAATRI_006640</name>
</gene>
<name>A0ABV0MZ83_9TELE</name>
<evidence type="ECO:0000313" key="1">
    <source>
        <dbReference type="EMBL" id="MEQ2164434.1"/>
    </source>
</evidence>
<accession>A0ABV0MZ83</accession>
<comment type="caution">
    <text evidence="1">The sequence shown here is derived from an EMBL/GenBank/DDBJ whole genome shotgun (WGS) entry which is preliminary data.</text>
</comment>